<organism evidence="1 2">
    <name type="scientific">Apostasia shenzhenica</name>
    <dbReference type="NCBI Taxonomy" id="1088818"/>
    <lineage>
        <taxon>Eukaryota</taxon>
        <taxon>Viridiplantae</taxon>
        <taxon>Streptophyta</taxon>
        <taxon>Embryophyta</taxon>
        <taxon>Tracheophyta</taxon>
        <taxon>Spermatophyta</taxon>
        <taxon>Magnoliopsida</taxon>
        <taxon>Liliopsida</taxon>
        <taxon>Asparagales</taxon>
        <taxon>Orchidaceae</taxon>
        <taxon>Apostasioideae</taxon>
        <taxon>Apostasia</taxon>
    </lineage>
</organism>
<protein>
    <submittedName>
        <fullName evidence="1">Uncharacterized protein</fullName>
    </submittedName>
</protein>
<dbReference type="AlphaFoldDB" id="A0A2I0A988"/>
<proteinExistence type="predicted"/>
<dbReference type="Proteomes" id="UP000236161">
    <property type="component" value="Unassembled WGS sequence"/>
</dbReference>
<sequence length="61" mass="6971">MVSEPTSRSTMWFENEPGGSWWACDARGRRRRGVTPGDVLREGITEAKCGSWQTSRPNNEW</sequence>
<evidence type="ECO:0000313" key="1">
    <source>
        <dbReference type="EMBL" id="PKA52133.1"/>
    </source>
</evidence>
<dbReference type="OrthoDB" id="10554580at2759"/>
<name>A0A2I0A988_9ASPA</name>
<gene>
    <name evidence="1" type="ORF">AXF42_Ash014070</name>
</gene>
<reference evidence="1 2" key="1">
    <citation type="journal article" date="2017" name="Nature">
        <title>The Apostasia genome and the evolution of orchids.</title>
        <authorList>
            <person name="Zhang G.Q."/>
            <person name="Liu K.W."/>
            <person name="Li Z."/>
            <person name="Lohaus R."/>
            <person name="Hsiao Y.Y."/>
            <person name="Niu S.C."/>
            <person name="Wang J.Y."/>
            <person name="Lin Y.C."/>
            <person name="Xu Q."/>
            <person name="Chen L.J."/>
            <person name="Yoshida K."/>
            <person name="Fujiwara S."/>
            <person name="Wang Z.W."/>
            <person name="Zhang Y.Q."/>
            <person name="Mitsuda N."/>
            <person name="Wang M."/>
            <person name="Liu G.H."/>
            <person name="Pecoraro L."/>
            <person name="Huang H.X."/>
            <person name="Xiao X.J."/>
            <person name="Lin M."/>
            <person name="Wu X.Y."/>
            <person name="Wu W.L."/>
            <person name="Chen Y.Y."/>
            <person name="Chang S.B."/>
            <person name="Sakamoto S."/>
            <person name="Ohme-Takagi M."/>
            <person name="Yagi M."/>
            <person name="Zeng S.J."/>
            <person name="Shen C.Y."/>
            <person name="Yeh C.M."/>
            <person name="Luo Y.B."/>
            <person name="Tsai W.C."/>
            <person name="Van de Peer Y."/>
            <person name="Liu Z.J."/>
        </authorList>
    </citation>
    <scope>NUCLEOTIDE SEQUENCE [LARGE SCALE GENOMIC DNA]</scope>
    <source>
        <strain evidence="2">cv. Shenzhen</strain>
        <tissue evidence="1">Stem</tissue>
    </source>
</reference>
<accession>A0A2I0A988</accession>
<evidence type="ECO:0000313" key="2">
    <source>
        <dbReference type="Proteomes" id="UP000236161"/>
    </source>
</evidence>
<dbReference type="EMBL" id="KZ452009">
    <property type="protein sequence ID" value="PKA52133.1"/>
    <property type="molecule type" value="Genomic_DNA"/>
</dbReference>
<keyword evidence="2" id="KW-1185">Reference proteome</keyword>